<dbReference type="CDD" id="cd06562">
    <property type="entry name" value="GH20_HexA_HexB-like"/>
    <property type="match status" value="1"/>
</dbReference>
<dbReference type="InterPro" id="IPR017853">
    <property type="entry name" value="GH"/>
</dbReference>
<accession>A0A9N9MQK4</accession>
<evidence type="ECO:0000256" key="1">
    <source>
        <dbReference type="ARBA" id="ARBA00001231"/>
    </source>
</evidence>
<evidence type="ECO:0000256" key="2">
    <source>
        <dbReference type="ARBA" id="ARBA00006285"/>
    </source>
</evidence>
<dbReference type="EMBL" id="OU892280">
    <property type="protein sequence ID" value="CAG9768129.1"/>
    <property type="molecule type" value="Genomic_DNA"/>
</dbReference>
<dbReference type="Gene3D" id="3.20.20.80">
    <property type="entry name" value="Glycosidases"/>
    <property type="match status" value="1"/>
</dbReference>
<dbReference type="Pfam" id="PF14845">
    <property type="entry name" value="Glycohydro_20b2"/>
    <property type="match status" value="1"/>
</dbReference>
<sequence length="597" mass="66876">MLHKIIVIFSVINGCIHLSSSSKWHYQCTEGFCRKTLTTENTTSLLSFAECNLLCLNHAGVWPMPTGSISVANLTEINIQKFSFTTNQDTNISNSVEKAFHIFTSEIKSLVGCSAVLQAKNSNLASVQINFQITDQSTKDIGLGTVETYTIETSSGNIINVTIRAKTFFGARHGLETLSQLVIYDDLRGRVLFPANISVADGPVYGWRGIMLDTARNYVTPKAIKRTLKAMAASKLNTFHWHLTDTSSFPYVSKSHPELAEYGAYSPNKVYTDATVRDIIEYARVRGIRVVPELDAPAHVGEGWQSTGVTTCFDWTPWDKYCVEPPCGQFDPSREQLYDILEDLYGDMLDQFGTNVFHMGGDEINLACWKATANLTNWMVSEKGWDLEAASFLTKVWPYFQSNAAKRLHKKAGKNVPIILWSSDLTNQENVTDILPPSDYIIQVWSSGSDSSIRTLLNKNYSIILSNSDALYLDCGFAGWVTSGNNWCSPYKGWQTIYDNKPINIAVNKSNQVLGGETALWTEEAGTSSLDSRLWPRSAAFAETLWTEPATDWSEAEERMLLHRDRLVRLGIEADEIQPEWCFRNQQTCPILGKFNN</sequence>
<evidence type="ECO:0000259" key="11">
    <source>
        <dbReference type="Pfam" id="PF14845"/>
    </source>
</evidence>
<feature type="domain" description="Glycoside hydrolase family 20 catalytic" evidence="10">
    <location>
        <begin position="205"/>
        <end position="548"/>
    </location>
</feature>
<comment type="similarity">
    <text evidence="2 7">Belongs to the glycosyl hydrolase 20 family.</text>
</comment>
<keyword evidence="13" id="KW-1185">Reference proteome</keyword>
<dbReference type="FunFam" id="3.20.20.80:FF:000063">
    <property type="entry name" value="Beta-hexosaminidase"/>
    <property type="match status" value="1"/>
</dbReference>
<dbReference type="PRINTS" id="PR00738">
    <property type="entry name" value="GLHYDRLASE20"/>
</dbReference>
<dbReference type="GO" id="GO:0030203">
    <property type="term" value="P:glycosaminoglycan metabolic process"/>
    <property type="evidence" value="ECO:0007669"/>
    <property type="project" value="TreeGrafter"/>
</dbReference>
<dbReference type="PIRSF" id="PIRSF001093">
    <property type="entry name" value="B-hxosamndse_ab_euk"/>
    <property type="match status" value="1"/>
</dbReference>
<feature type="domain" description="Beta-hexosaminidase eukaryotic type N-terminal" evidence="11">
    <location>
        <begin position="61"/>
        <end position="181"/>
    </location>
</feature>
<dbReference type="AlphaFoldDB" id="A0A9N9MQK4"/>
<dbReference type="InterPro" id="IPR025705">
    <property type="entry name" value="Beta_hexosaminidase_sua/sub"/>
</dbReference>
<evidence type="ECO:0000313" key="12">
    <source>
        <dbReference type="EMBL" id="CAG9768129.1"/>
    </source>
</evidence>
<keyword evidence="5" id="KW-0325">Glycoprotein</keyword>
<dbReference type="Gene3D" id="3.30.379.10">
    <property type="entry name" value="Chitobiase/beta-hexosaminidase domain 2-like"/>
    <property type="match status" value="1"/>
</dbReference>
<feature type="signal peptide" evidence="9">
    <location>
        <begin position="1"/>
        <end position="21"/>
    </location>
</feature>
<evidence type="ECO:0000259" key="10">
    <source>
        <dbReference type="Pfam" id="PF00728"/>
    </source>
</evidence>
<comment type="catalytic activity">
    <reaction evidence="1 7">
        <text>Hydrolysis of terminal non-reducing N-acetyl-D-hexosamine residues in N-acetyl-beta-D-hexosaminides.</text>
        <dbReference type="EC" id="3.2.1.52"/>
    </reaction>
</comment>
<evidence type="ECO:0000256" key="5">
    <source>
        <dbReference type="ARBA" id="ARBA00023180"/>
    </source>
</evidence>
<keyword evidence="6 7" id="KW-0326">Glycosidase</keyword>
<dbReference type="Proteomes" id="UP001152799">
    <property type="component" value="Chromosome 4"/>
</dbReference>
<protein>
    <recommendedName>
        <fullName evidence="7">Beta-hexosaminidase</fullName>
        <ecNumber evidence="7">3.2.1.52</ecNumber>
    </recommendedName>
</protein>
<keyword evidence="4 7" id="KW-0378">Hydrolase</keyword>
<dbReference type="GO" id="GO:0016231">
    <property type="term" value="F:beta-N-acetylglucosaminidase activity"/>
    <property type="evidence" value="ECO:0007669"/>
    <property type="project" value="TreeGrafter"/>
</dbReference>
<evidence type="ECO:0000256" key="9">
    <source>
        <dbReference type="SAM" id="SignalP"/>
    </source>
</evidence>
<dbReference type="InterPro" id="IPR029019">
    <property type="entry name" value="HEX_eukaryotic_N"/>
</dbReference>
<dbReference type="OrthoDB" id="428480at2759"/>
<name>A0A9N9MQK4_9CUCU</name>
<dbReference type="SUPFAM" id="SSF51445">
    <property type="entry name" value="(Trans)glycosidases"/>
    <property type="match status" value="1"/>
</dbReference>
<feature type="chain" id="PRO_5040432327" description="Beta-hexosaminidase" evidence="9">
    <location>
        <begin position="22"/>
        <end position="597"/>
    </location>
</feature>
<proteinExistence type="inferred from homology"/>
<evidence type="ECO:0000256" key="4">
    <source>
        <dbReference type="ARBA" id="ARBA00022801"/>
    </source>
</evidence>
<dbReference type="EC" id="3.2.1.52" evidence="7"/>
<evidence type="ECO:0000256" key="7">
    <source>
        <dbReference type="PIRNR" id="PIRNR001093"/>
    </source>
</evidence>
<dbReference type="PANTHER" id="PTHR22600:SF26">
    <property type="entry name" value="BETA-N-ACETYLHEXOSAMINIDASE"/>
    <property type="match status" value="1"/>
</dbReference>
<organism evidence="12 13">
    <name type="scientific">Ceutorhynchus assimilis</name>
    <name type="common">cabbage seed weevil</name>
    <dbReference type="NCBI Taxonomy" id="467358"/>
    <lineage>
        <taxon>Eukaryota</taxon>
        <taxon>Metazoa</taxon>
        <taxon>Ecdysozoa</taxon>
        <taxon>Arthropoda</taxon>
        <taxon>Hexapoda</taxon>
        <taxon>Insecta</taxon>
        <taxon>Pterygota</taxon>
        <taxon>Neoptera</taxon>
        <taxon>Endopterygota</taxon>
        <taxon>Coleoptera</taxon>
        <taxon>Polyphaga</taxon>
        <taxon>Cucujiformia</taxon>
        <taxon>Curculionidae</taxon>
        <taxon>Ceutorhynchinae</taxon>
        <taxon>Ceutorhynchus</taxon>
    </lineage>
</organism>
<evidence type="ECO:0000313" key="13">
    <source>
        <dbReference type="Proteomes" id="UP001152799"/>
    </source>
</evidence>
<dbReference type="GO" id="GO:0005886">
    <property type="term" value="C:plasma membrane"/>
    <property type="evidence" value="ECO:0007669"/>
    <property type="project" value="TreeGrafter"/>
</dbReference>
<evidence type="ECO:0000256" key="8">
    <source>
        <dbReference type="PIRSR" id="PIRSR001093-1"/>
    </source>
</evidence>
<dbReference type="GO" id="GO:0005975">
    <property type="term" value="P:carbohydrate metabolic process"/>
    <property type="evidence" value="ECO:0007669"/>
    <property type="project" value="InterPro"/>
</dbReference>
<reference evidence="12" key="1">
    <citation type="submission" date="2022-01" db="EMBL/GenBank/DDBJ databases">
        <authorList>
            <person name="King R."/>
        </authorList>
    </citation>
    <scope>NUCLEOTIDE SEQUENCE</scope>
</reference>
<keyword evidence="3 9" id="KW-0732">Signal</keyword>
<evidence type="ECO:0000256" key="6">
    <source>
        <dbReference type="ARBA" id="ARBA00023295"/>
    </source>
</evidence>
<gene>
    <name evidence="12" type="ORF">CEUTPL_LOCUS8676</name>
</gene>
<dbReference type="Pfam" id="PF00728">
    <property type="entry name" value="Glyco_hydro_20"/>
    <property type="match status" value="1"/>
</dbReference>
<dbReference type="PANTHER" id="PTHR22600">
    <property type="entry name" value="BETA-HEXOSAMINIDASE"/>
    <property type="match status" value="1"/>
</dbReference>
<dbReference type="InterPro" id="IPR029018">
    <property type="entry name" value="Hex-like_dom2"/>
</dbReference>
<dbReference type="SUPFAM" id="SSF55545">
    <property type="entry name" value="beta-N-acetylhexosaminidase-like domain"/>
    <property type="match status" value="1"/>
</dbReference>
<dbReference type="InterPro" id="IPR015883">
    <property type="entry name" value="Glyco_hydro_20_cat"/>
</dbReference>
<evidence type="ECO:0000256" key="3">
    <source>
        <dbReference type="ARBA" id="ARBA00022729"/>
    </source>
</evidence>
<feature type="active site" description="Proton donor" evidence="8">
    <location>
        <position position="363"/>
    </location>
</feature>